<keyword evidence="2" id="KW-0812">Transmembrane</keyword>
<dbReference type="EMBL" id="JANCPR020000013">
    <property type="protein sequence ID" value="MDJ1133274.1"/>
    <property type="molecule type" value="Genomic_DNA"/>
</dbReference>
<name>A0ABT6ZW46_9ACTN</name>
<feature type="region of interest" description="Disordered" evidence="1">
    <location>
        <begin position="124"/>
        <end position="143"/>
    </location>
</feature>
<proteinExistence type="predicted"/>
<feature type="chain" id="PRO_5045565345" description="Integral membrane protein" evidence="3">
    <location>
        <begin position="32"/>
        <end position="192"/>
    </location>
</feature>
<protein>
    <recommendedName>
        <fullName evidence="6">Integral membrane protein</fullName>
    </recommendedName>
</protein>
<evidence type="ECO:0000256" key="3">
    <source>
        <dbReference type="SAM" id="SignalP"/>
    </source>
</evidence>
<feature type="transmembrane region" description="Helical" evidence="2">
    <location>
        <begin position="153"/>
        <end position="174"/>
    </location>
</feature>
<keyword evidence="2" id="KW-0472">Membrane</keyword>
<evidence type="ECO:0000256" key="1">
    <source>
        <dbReference type="SAM" id="MobiDB-lite"/>
    </source>
</evidence>
<accession>A0ABT6ZW46</accession>
<evidence type="ECO:0000313" key="4">
    <source>
        <dbReference type="EMBL" id="MDJ1133274.1"/>
    </source>
</evidence>
<dbReference type="RefSeq" id="WP_274043770.1">
    <property type="nucleotide sequence ID" value="NZ_JANCPR020000013.1"/>
</dbReference>
<evidence type="ECO:0000256" key="2">
    <source>
        <dbReference type="SAM" id="Phobius"/>
    </source>
</evidence>
<keyword evidence="5" id="KW-1185">Reference proteome</keyword>
<keyword evidence="3" id="KW-0732">Signal</keyword>
<reference evidence="4 5" key="1">
    <citation type="submission" date="2023-05" db="EMBL/GenBank/DDBJ databases">
        <title>Streptantibioticus silvisoli sp. nov., acidotolerant actinomycetes 1 from pine litter.</title>
        <authorList>
            <person name="Swiecimska M."/>
            <person name="Golinska P."/>
            <person name="Sangal V."/>
            <person name="Wachnowicz B."/>
            <person name="Goodfellow M."/>
        </authorList>
    </citation>
    <scope>NUCLEOTIDE SEQUENCE [LARGE SCALE GENOMIC DNA]</scope>
    <source>
        <strain evidence="4 5">DSM 42109</strain>
    </source>
</reference>
<sequence length="192" mass="18389">MPPTRSQARRTAVPLALLAAAALAAASPQTAESKESEETVVGTVTVDPDSVRAGSHVELRVNVCAGGTAVAHAGPFESDVKLLPEAGGGLFGRATVSANAAPGPYSVVADCQGRPEAARGSFTVVGGHPPASPSAPVRAGGGGMAGEAGGSGFGAGGGAVLGLAAAALLGYAVLRRRRASAPGGSTDGPGDA</sequence>
<feature type="signal peptide" evidence="3">
    <location>
        <begin position="1"/>
        <end position="31"/>
    </location>
</feature>
<gene>
    <name evidence="4" type="ORF">NMN56_015135</name>
</gene>
<comment type="caution">
    <text evidence="4">The sequence shown here is derived from an EMBL/GenBank/DDBJ whole genome shotgun (WGS) entry which is preliminary data.</text>
</comment>
<evidence type="ECO:0000313" key="5">
    <source>
        <dbReference type="Proteomes" id="UP001214441"/>
    </source>
</evidence>
<evidence type="ECO:0008006" key="6">
    <source>
        <dbReference type="Google" id="ProtNLM"/>
    </source>
</evidence>
<dbReference type="Proteomes" id="UP001214441">
    <property type="component" value="Unassembled WGS sequence"/>
</dbReference>
<organism evidence="4 5">
    <name type="scientific">Streptomyces iconiensis</name>
    <dbReference type="NCBI Taxonomy" id="1384038"/>
    <lineage>
        <taxon>Bacteria</taxon>
        <taxon>Bacillati</taxon>
        <taxon>Actinomycetota</taxon>
        <taxon>Actinomycetes</taxon>
        <taxon>Kitasatosporales</taxon>
        <taxon>Streptomycetaceae</taxon>
        <taxon>Streptomyces</taxon>
    </lineage>
</organism>
<keyword evidence="2" id="KW-1133">Transmembrane helix</keyword>